<dbReference type="AlphaFoldDB" id="A0A2T7UT85"/>
<dbReference type="Proteomes" id="UP000244810">
    <property type="component" value="Unassembled WGS sequence"/>
</dbReference>
<keyword evidence="2" id="KW-0503">Monooxygenase</keyword>
<proteinExistence type="inferred from homology"/>
<comment type="caution">
    <text evidence="3">The sequence shown here is derived from an EMBL/GenBank/DDBJ whole genome shotgun (WGS) entry which is preliminary data.</text>
</comment>
<dbReference type="Pfam" id="PF00067">
    <property type="entry name" value="p450"/>
    <property type="match status" value="1"/>
</dbReference>
<dbReference type="InterPro" id="IPR017972">
    <property type="entry name" value="Cyt_P450_CS"/>
</dbReference>
<reference evidence="3 4" key="1">
    <citation type="journal article" date="2011" name="Syst. Appl. Microbiol.">
        <title>Defluviimonas denitrificans gen. nov., sp. nov., and Pararhodobacter aggregans gen. nov., sp. nov., non-phototrophic Rhodobacteraceae from the biofilter of a marine aquaculture.</title>
        <authorList>
            <person name="Foesel B.U."/>
            <person name="Drake H.L."/>
            <person name="Schramm A."/>
        </authorList>
    </citation>
    <scope>NUCLEOTIDE SEQUENCE [LARGE SCALE GENOMIC DNA]</scope>
    <source>
        <strain evidence="3 4">D1-19</strain>
    </source>
</reference>
<evidence type="ECO:0000256" key="1">
    <source>
        <dbReference type="ARBA" id="ARBA00010617"/>
    </source>
</evidence>
<dbReference type="PRINTS" id="PR00385">
    <property type="entry name" value="P450"/>
</dbReference>
<gene>
    <name evidence="3" type="ORF">DDE23_10175</name>
</gene>
<dbReference type="GO" id="GO:0005506">
    <property type="term" value="F:iron ion binding"/>
    <property type="evidence" value="ECO:0007669"/>
    <property type="project" value="InterPro"/>
</dbReference>
<dbReference type="InterPro" id="IPR001128">
    <property type="entry name" value="Cyt_P450"/>
</dbReference>
<accession>A0A2T7UT85</accession>
<evidence type="ECO:0000313" key="4">
    <source>
        <dbReference type="Proteomes" id="UP000244810"/>
    </source>
</evidence>
<sequence length="393" mass="43021">MTQEVIARSDLDLFADAVLADPYPAYAELREAGPVVWMDRLNAYACAGYQEVRDVLNDDATFVSGRGVGFNEVLNEAFTGTIIQSDGDDHRPLRAALAEQMSVRGLAPLRERATTMADELVLGLKGKGRFDGVADFARVYPLQMVGELIGLPEEGVDQLIAWGDANFNVIGPRNARFEASLPIFGECFAYIGWLHEDPRNRLREGGLGWALYDAADRGIIGHEQCPPLMAAYLVAGIDTTVASISFMLHLFGSHPGEWDKLKANPQMVSRAYNEVLRLASPALCFKRVASRDTEIGGVPIAAGSDVVVLYAAANQDPRRYPDPARFDISRNAGDHMAFGIGRHNCAGQSLARMEANALLSAMVIHLDRIEIGDSRRHLNNTVQSLGYLETRFV</sequence>
<dbReference type="Gene3D" id="1.10.630.10">
    <property type="entry name" value="Cytochrome P450"/>
    <property type="match status" value="1"/>
</dbReference>
<keyword evidence="4" id="KW-1185">Reference proteome</keyword>
<dbReference type="PANTHER" id="PTHR46696">
    <property type="entry name" value="P450, PUTATIVE (EUROFUNG)-RELATED"/>
    <property type="match status" value="1"/>
</dbReference>
<evidence type="ECO:0000256" key="2">
    <source>
        <dbReference type="RuleBase" id="RU000461"/>
    </source>
</evidence>
<keyword evidence="2" id="KW-0560">Oxidoreductase</keyword>
<dbReference type="GO" id="GO:0004497">
    <property type="term" value="F:monooxygenase activity"/>
    <property type="evidence" value="ECO:0007669"/>
    <property type="project" value="UniProtKB-KW"/>
</dbReference>
<organism evidence="3 4">
    <name type="scientific">Pararhodobacter aggregans</name>
    <dbReference type="NCBI Taxonomy" id="404875"/>
    <lineage>
        <taxon>Bacteria</taxon>
        <taxon>Pseudomonadati</taxon>
        <taxon>Pseudomonadota</taxon>
        <taxon>Alphaproteobacteria</taxon>
        <taxon>Rhodobacterales</taxon>
        <taxon>Paracoccaceae</taxon>
        <taxon>Pararhodobacter</taxon>
    </lineage>
</organism>
<dbReference type="PRINTS" id="PR00359">
    <property type="entry name" value="BP450"/>
</dbReference>
<keyword evidence="2" id="KW-0479">Metal-binding</keyword>
<dbReference type="RefSeq" id="WP_107751163.1">
    <property type="nucleotide sequence ID" value="NZ_QBKF01000003.1"/>
</dbReference>
<dbReference type="InterPro" id="IPR002397">
    <property type="entry name" value="Cyt_P450_B"/>
</dbReference>
<dbReference type="PANTHER" id="PTHR46696:SF1">
    <property type="entry name" value="CYTOCHROME P450 YJIB-RELATED"/>
    <property type="match status" value="1"/>
</dbReference>
<keyword evidence="2" id="KW-0349">Heme</keyword>
<evidence type="ECO:0000313" key="3">
    <source>
        <dbReference type="EMBL" id="PVE47791.1"/>
    </source>
</evidence>
<dbReference type="GO" id="GO:0016705">
    <property type="term" value="F:oxidoreductase activity, acting on paired donors, with incorporation or reduction of molecular oxygen"/>
    <property type="evidence" value="ECO:0007669"/>
    <property type="project" value="InterPro"/>
</dbReference>
<comment type="similarity">
    <text evidence="1 2">Belongs to the cytochrome P450 family.</text>
</comment>
<protein>
    <submittedName>
        <fullName evidence="3">Cytochrome P450</fullName>
    </submittedName>
</protein>
<keyword evidence="2" id="KW-0408">Iron</keyword>
<dbReference type="EMBL" id="QDDR01000004">
    <property type="protein sequence ID" value="PVE47791.1"/>
    <property type="molecule type" value="Genomic_DNA"/>
</dbReference>
<dbReference type="OrthoDB" id="9792185at2"/>
<dbReference type="InterPro" id="IPR036396">
    <property type="entry name" value="Cyt_P450_sf"/>
</dbReference>
<dbReference type="PROSITE" id="PS00086">
    <property type="entry name" value="CYTOCHROME_P450"/>
    <property type="match status" value="1"/>
</dbReference>
<name>A0A2T7UT85_9RHOB</name>
<dbReference type="SUPFAM" id="SSF48264">
    <property type="entry name" value="Cytochrome P450"/>
    <property type="match status" value="1"/>
</dbReference>
<dbReference type="GO" id="GO:0020037">
    <property type="term" value="F:heme binding"/>
    <property type="evidence" value="ECO:0007669"/>
    <property type="project" value="InterPro"/>
</dbReference>